<organism evidence="4">
    <name type="scientific">freshwater metagenome</name>
    <dbReference type="NCBI Taxonomy" id="449393"/>
    <lineage>
        <taxon>unclassified sequences</taxon>
        <taxon>metagenomes</taxon>
        <taxon>ecological metagenomes</taxon>
    </lineage>
</organism>
<evidence type="ECO:0000256" key="1">
    <source>
        <dbReference type="ARBA" id="ARBA00022741"/>
    </source>
</evidence>
<dbReference type="Gene3D" id="2.30.30.940">
    <property type="match status" value="1"/>
</dbReference>
<dbReference type="PANTHER" id="PTHR43788">
    <property type="entry name" value="DNA2/NAM7 HELICASE FAMILY MEMBER"/>
    <property type="match status" value="1"/>
</dbReference>
<name>A0A6J6KNI7_9ZZZZ</name>
<dbReference type="InterPro" id="IPR050534">
    <property type="entry name" value="Coronavir_polyprotein_1ab"/>
</dbReference>
<keyword evidence="1" id="KW-0547">Nucleotide-binding</keyword>
<dbReference type="SUPFAM" id="SSF52540">
    <property type="entry name" value="P-loop containing nucleoside triphosphate hydrolases"/>
    <property type="match status" value="1"/>
</dbReference>
<protein>
    <submittedName>
        <fullName evidence="4">Unannotated protein</fullName>
    </submittedName>
</protein>
<proteinExistence type="predicted"/>
<evidence type="ECO:0000259" key="3">
    <source>
        <dbReference type="Pfam" id="PF13538"/>
    </source>
</evidence>
<sequence>MLAQLRAIKPTTIHGLLGSSRGRSTRFAHDSERPLNHDLVIIDETSMVPLNLMARLFEALGSRSRLLLVGDDAQLESVESGSVLRDLVSSAASLDGSVFELQKVRRITGDNPIATVAPMIRKGEADEALAAIRNSAPQLTFVETAAGAKPSSSVIDALVTTYREVRNLARSTKPADHEKALEKMAGSRLLCGMRRGPLGIDQWNDIIDRRLQLRSGDLLVPGRALLVTVNSPRVRLVNGAIGVVVETEDGLKVYFRVDDEPRYISTVDLPPVERAFAMTVHKSQGSEYKEVVVLMLPNEGSRLLTRELLYTGLTRAGGSAVVVGSAEAFTSAVKNPSVRVSGLGALLQAPPA</sequence>
<dbReference type="Gene3D" id="3.40.50.300">
    <property type="entry name" value="P-loop containing nucleotide triphosphate hydrolases"/>
    <property type="match status" value="2"/>
</dbReference>
<dbReference type="CDD" id="cd18809">
    <property type="entry name" value="SF1_C_RecD"/>
    <property type="match status" value="1"/>
</dbReference>
<evidence type="ECO:0000256" key="2">
    <source>
        <dbReference type="ARBA" id="ARBA00022840"/>
    </source>
</evidence>
<dbReference type="Pfam" id="PF13604">
    <property type="entry name" value="AAA_30"/>
    <property type="match status" value="1"/>
</dbReference>
<dbReference type="GO" id="GO:0005524">
    <property type="term" value="F:ATP binding"/>
    <property type="evidence" value="ECO:0007669"/>
    <property type="project" value="UniProtKB-KW"/>
</dbReference>
<gene>
    <name evidence="4" type="ORF">UFOPK2143_01189</name>
</gene>
<dbReference type="EMBL" id="CAEZVV010000080">
    <property type="protein sequence ID" value="CAB4649479.1"/>
    <property type="molecule type" value="Genomic_DNA"/>
</dbReference>
<dbReference type="InterPro" id="IPR027785">
    <property type="entry name" value="UvrD-like_helicase_C"/>
</dbReference>
<keyword evidence="2" id="KW-0067">ATP-binding</keyword>
<dbReference type="GO" id="GO:0009338">
    <property type="term" value="C:exodeoxyribonuclease V complex"/>
    <property type="evidence" value="ECO:0007669"/>
    <property type="project" value="TreeGrafter"/>
</dbReference>
<dbReference type="AlphaFoldDB" id="A0A6J6KNI7"/>
<evidence type="ECO:0000313" key="4">
    <source>
        <dbReference type="EMBL" id="CAB4649479.1"/>
    </source>
</evidence>
<dbReference type="Pfam" id="PF13538">
    <property type="entry name" value="UvrD_C_2"/>
    <property type="match status" value="1"/>
</dbReference>
<reference evidence="4" key="1">
    <citation type="submission" date="2020-05" db="EMBL/GenBank/DDBJ databases">
        <authorList>
            <person name="Chiriac C."/>
            <person name="Salcher M."/>
            <person name="Ghai R."/>
            <person name="Kavagutti S V."/>
        </authorList>
    </citation>
    <scope>NUCLEOTIDE SEQUENCE</scope>
</reference>
<dbReference type="PANTHER" id="PTHR43788:SF6">
    <property type="entry name" value="DNA HELICASE B"/>
    <property type="match status" value="1"/>
</dbReference>
<feature type="domain" description="UvrD-like helicase C-terminal" evidence="3">
    <location>
        <begin position="275"/>
        <end position="323"/>
    </location>
</feature>
<dbReference type="GO" id="GO:0006310">
    <property type="term" value="P:DNA recombination"/>
    <property type="evidence" value="ECO:0007669"/>
    <property type="project" value="TreeGrafter"/>
</dbReference>
<accession>A0A6J6KNI7</accession>
<dbReference type="GO" id="GO:0017116">
    <property type="term" value="F:single-stranded DNA helicase activity"/>
    <property type="evidence" value="ECO:0007669"/>
    <property type="project" value="TreeGrafter"/>
</dbReference>
<dbReference type="InterPro" id="IPR027417">
    <property type="entry name" value="P-loop_NTPase"/>
</dbReference>